<organism evidence="13 14">
    <name type="scientific">Naganishia liquefaciens</name>
    <dbReference type="NCBI Taxonomy" id="104408"/>
    <lineage>
        <taxon>Eukaryota</taxon>
        <taxon>Fungi</taxon>
        <taxon>Dikarya</taxon>
        <taxon>Basidiomycota</taxon>
        <taxon>Agaricomycotina</taxon>
        <taxon>Tremellomycetes</taxon>
        <taxon>Filobasidiales</taxon>
        <taxon>Filobasidiaceae</taxon>
        <taxon>Naganishia</taxon>
    </lineage>
</organism>
<keyword evidence="6" id="KW-0418">Kinase</keyword>
<sequence>MSREPRKSQGLGVNSYGTVEKLKEYKIISCIGQGSFGVIHKVERLTDKTVFAMKQLDYSKMSPKDRRQMLQEVSILDSLNHPNVVMLYDKILDKDEQKIYIVMEYCGGGDLGRIILSHKRSGKPIPENTIWQYFTQLVLALHHCHWPEDREKLAKDTATGLSLLDGGVGDATVKRRGTSSAEGAGQVLHRDLKPENIFLNEKQDMLKLGDFGLSKNLGGQMFTQTYVGTPLYMPPEILQENRYDTKSDIWSLGCLIFELCTLSSPFASARSQPELITMVNSGRVPSMPSYLSAKLKETVRSMLTLNAARRPSTSELMKISEVDFQRKLMNLTIRTEHIAAFKHRVELQAKTISAKEQSLLERERRVEQKELAVREAELQLFERTEGVRQQYGDFLKNRSALEADKVTFERQKYIWEREKAALLQNLQTQKTAAVPPAETSAASRTGPCEGVPAVSSVETKESAASNMSADERSVSQMIGGSQEGAMASRSSPSLSATDSESSSRRSFIPTRQALQERSYPNTSLGHGRARQPIEADTPCKMPGSYNPADISRMLVDSPASSRTPLRRKAQTRSMGNLREQAKLDVENMPPSPDESEDGASPMDQGTPFSDKLSGRASVSSPSEYRSRLEKANERKMAEARAELAPFKASIRARASSTAATPAPVSRLPTYTWRENMTPAKWSPDSAGELPSPFLKPPPPPMPTLTRAKLGGAGSDLRQLAFRNAQAAIMDAALNGQ</sequence>
<dbReference type="Gene3D" id="1.10.510.10">
    <property type="entry name" value="Transferase(Phosphotransferase) domain 1"/>
    <property type="match status" value="1"/>
</dbReference>
<dbReference type="PANTHER" id="PTHR44899">
    <property type="entry name" value="CAMK FAMILY PROTEIN KINASE"/>
    <property type="match status" value="1"/>
</dbReference>
<dbReference type="InterPro" id="IPR011009">
    <property type="entry name" value="Kinase-like_dom_sf"/>
</dbReference>
<evidence type="ECO:0000256" key="11">
    <source>
        <dbReference type="SAM" id="MobiDB-lite"/>
    </source>
</evidence>
<comment type="similarity">
    <text evidence="1">Belongs to the protein kinase superfamily. NEK Ser/Thr protein kinase family. NIMA subfamily.</text>
</comment>
<dbReference type="EMBL" id="BLZA01000009">
    <property type="protein sequence ID" value="GHJ84761.1"/>
    <property type="molecule type" value="Genomic_DNA"/>
</dbReference>
<evidence type="ECO:0000256" key="2">
    <source>
        <dbReference type="ARBA" id="ARBA00012513"/>
    </source>
</evidence>
<keyword evidence="3" id="KW-0723">Serine/threonine-protein kinase</keyword>
<evidence type="ECO:0000259" key="12">
    <source>
        <dbReference type="PROSITE" id="PS50011"/>
    </source>
</evidence>
<dbReference type="InterPro" id="IPR017441">
    <property type="entry name" value="Protein_kinase_ATP_BS"/>
</dbReference>
<keyword evidence="4" id="KW-0808">Transferase</keyword>
<dbReference type="GO" id="GO:0004674">
    <property type="term" value="F:protein serine/threonine kinase activity"/>
    <property type="evidence" value="ECO:0007669"/>
    <property type="project" value="UniProtKB-KW"/>
</dbReference>
<dbReference type="CDD" id="cd08217">
    <property type="entry name" value="STKc_Nek2"/>
    <property type="match status" value="1"/>
</dbReference>
<dbReference type="SMART" id="SM00220">
    <property type="entry name" value="S_TKc"/>
    <property type="match status" value="1"/>
</dbReference>
<feature type="domain" description="Protein kinase" evidence="12">
    <location>
        <begin position="25"/>
        <end position="324"/>
    </location>
</feature>
<evidence type="ECO:0000256" key="9">
    <source>
        <dbReference type="ARBA" id="ARBA00048679"/>
    </source>
</evidence>
<comment type="caution">
    <text evidence="13">The sequence shown here is derived from an EMBL/GenBank/DDBJ whole genome shotgun (WGS) entry which is preliminary data.</text>
</comment>
<evidence type="ECO:0000256" key="3">
    <source>
        <dbReference type="ARBA" id="ARBA00022527"/>
    </source>
</evidence>
<evidence type="ECO:0000313" key="13">
    <source>
        <dbReference type="EMBL" id="GHJ84761.1"/>
    </source>
</evidence>
<comment type="catalytic activity">
    <reaction evidence="8">
        <text>L-threonyl-[protein] + ATP = O-phospho-L-threonyl-[protein] + ADP + H(+)</text>
        <dbReference type="Rhea" id="RHEA:46608"/>
        <dbReference type="Rhea" id="RHEA-COMP:11060"/>
        <dbReference type="Rhea" id="RHEA-COMP:11605"/>
        <dbReference type="ChEBI" id="CHEBI:15378"/>
        <dbReference type="ChEBI" id="CHEBI:30013"/>
        <dbReference type="ChEBI" id="CHEBI:30616"/>
        <dbReference type="ChEBI" id="CHEBI:61977"/>
        <dbReference type="ChEBI" id="CHEBI:456216"/>
        <dbReference type="EC" id="2.7.11.1"/>
    </reaction>
</comment>
<evidence type="ECO:0000256" key="6">
    <source>
        <dbReference type="ARBA" id="ARBA00022777"/>
    </source>
</evidence>
<dbReference type="PROSITE" id="PS00107">
    <property type="entry name" value="PROTEIN_KINASE_ATP"/>
    <property type="match status" value="1"/>
</dbReference>
<feature type="binding site" evidence="10">
    <location>
        <position position="54"/>
    </location>
    <ligand>
        <name>ATP</name>
        <dbReference type="ChEBI" id="CHEBI:30616"/>
    </ligand>
</feature>
<reference evidence="13" key="1">
    <citation type="submission" date="2020-07" db="EMBL/GenBank/DDBJ databases">
        <title>Draft Genome Sequence of a Deep-Sea Yeast, Naganishia (Cryptococcus) liquefaciens strain N6.</title>
        <authorList>
            <person name="Han Y.W."/>
            <person name="Kajitani R."/>
            <person name="Morimoto H."/>
            <person name="Parhat M."/>
            <person name="Tsubouchi H."/>
            <person name="Bakenova O."/>
            <person name="Ogata M."/>
            <person name="Argunhan B."/>
            <person name="Aoki R."/>
            <person name="Kajiwara S."/>
            <person name="Itoh T."/>
            <person name="Iwasaki H."/>
        </authorList>
    </citation>
    <scope>NUCLEOTIDE SEQUENCE</scope>
    <source>
        <strain evidence="13">N6</strain>
    </source>
</reference>
<dbReference type="InterPro" id="IPR000719">
    <property type="entry name" value="Prot_kinase_dom"/>
</dbReference>
<comment type="catalytic activity">
    <reaction evidence="9">
        <text>L-seryl-[protein] + ATP = O-phospho-L-seryl-[protein] + ADP + H(+)</text>
        <dbReference type="Rhea" id="RHEA:17989"/>
        <dbReference type="Rhea" id="RHEA-COMP:9863"/>
        <dbReference type="Rhea" id="RHEA-COMP:11604"/>
        <dbReference type="ChEBI" id="CHEBI:15378"/>
        <dbReference type="ChEBI" id="CHEBI:29999"/>
        <dbReference type="ChEBI" id="CHEBI:30616"/>
        <dbReference type="ChEBI" id="CHEBI:83421"/>
        <dbReference type="ChEBI" id="CHEBI:456216"/>
        <dbReference type="EC" id="2.7.11.1"/>
    </reaction>
</comment>
<feature type="region of interest" description="Disordered" evidence="11">
    <location>
        <begin position="431"/>
        <end position="638"/>
    </location>
</feature>
<dbReference type="InterPro" id="IPR051131">
    <property type="entry name" value="NEK_Ser/Thr_kinase_NIMA"/>
</dbReference>
<evidence type="ECO:0000256" key="1">
    <source>
        <dbReference type="ARBA" id="ARBA00010886"/>
    </source>
</evidence>
<dbReference type="PROSITE" id="PS50011">
    <property type="entry name" value="PROTEIN_KINASE_DOM"/>
    <property type="match status" value="1"/>
</dbReference>
<evidence type="ECO:0000256" key="4">
    <source>
        <dbReference type="ARBA" id="ARBA00022679"/>
    </source>
</evidence>
<dbReference type="PROSITE" id="PS00108">
    <property type="entry name" value="PROTEIN_KINASE_ST"/>
    <property type="match status" value="1"/>
</dbReference>
<feature type="region of interest" description="Disordered" evidence="11">
    <location>
        <begin position="678"/>
        <end position="709"/>
    </location>
</feature>
<protein>
    <recommendedName>
        <fullName evidence="2">non-specific serine/threonine protein kinase</fullName>
        <ecNumber evidence="2">2.7.11.1</ecNumber>
    </recommendedName>
</protein>
<evidence type="ECO:0000313" key="14">
    <source>
        <dbReference type="Proteomes" id="UP000620104"/>
    </source>
</evidence>
<name>A0A8H3YEH3_9TREE</name>
<dbReference type="Proteomes" id="UP000620104">
    <property type="component" value="Unassembled WGS sequence"/>
</dbReference>
<dbReference type="AlphaFoldDB" id="A0A8H3YEH3"/>
<dbReference type="InterPro" id="IPR008271">
    <property type="entry name" value="Ser/Thr_kinase_AS"/>
</dbReference>
<proteinExistence type="inferred from homology"/>
<dbReference type="GO" id="GO:0005524">
    <property type="term" value="F:ATP binding"/>
    <property type="evidence" value="ECO:0007669"/>
    <property type="project" value="UniProtKB-UniRule"/>
</dbReference>
<dbReference type="Gene3D" id="3.30.200.20">
    <property type="entry name" value="Phosphorylase Kinase, domain 1"/>
    <property type="match status" value="1"/>
</dbReference>
<dbReference type="Pfam" id="PF00069">
    <property type="entry name" value="Pkinase"/>
    <property type="match status" value="2"/>
</dbReference>
<keyword evidence="5 10" id="KW-0547">Nucleotide-binding</keyword>
<feature type="compositionally biased region" description="Pro residues" evidence="11">
    <location>
        <begin position="693"/>
        <end position="702"/>
    </location>
</feature>
<dbReference type="OrthoDB" id="10250725at2759"/>
<evidence type="ECO:0000256" key="8">
    <source>
        <dbReference type="ARBA" id="ARBA00047899"/>
    </source>
</evidence>
<feature type="compositionally biased region" description="Basic and acidic residues" evidence="11">
    <location>
        <begin position="624"/>
        <end position="638"/>
    </location>
</feature>
<keyword evidence="14" id="KW-1185">Reference proteome</keyword>
<evidence type="ECO:0000256" key="7">
    <source>
        <dbReference type="ARBA" id="ARBA00022840"/>
    </source>
</evidence>
<feature type="compositionally biased region" description="Polar residues" evidence="11">
    <location>
        <begin position="462"/>
        <end position="479"/>
    </location>
</feature>
<dbReference type="SUPFAM" id="SSF56112">
    <property type="entry name" value="Protein kinase-like (PK-like)"/>
    <property type="match status" value="1"/>
</dbReference>
<evidence type="ECO:0000256" key="5">
    <source>
        <dbReference type="ARBA" id="ARBA00022741"/>
    </source>
</evidence>
<dbReference type="EC" id="2.7.11.1" evidence="2"/>
<keyword evidence="7 10" id="KW-0067">ATP-binding</keyword>
<dbReference type="PANTHER" id="PTHR44899:SF10">
    <property type="entry name" value="NIMA-RELATED KINASE 2"/>
    <property type="match status" value="1"/>
</dbReference>
<accession>A0A8H3YEH3</accession>
<dbReference type="FunFam" id="3.30.200.20:FF:000097">
    <property type="entry name" value="Probable serine/threonine-protein kinase nek1"/>
    <property type="match status" value="1"/>
</dbReference>
<feature type="compositionally biased region" description="Low complexity" evidence="11">
    <location>
        <begin position="490"/>
        <end position="506"/>
    </location>
</feature>
<gene>
    <name evidence="13" type="ORF">NliqN6_1163</name>
</gene>
<evidence type="ECO:0000256" key="10">
    <source>
        <dbReference type="PROSITE-ProRule" id="PRU10141"/>
    </source>
</evidence>
<feature type="compositionally biased region" description="Polar residues" evidence="11">
    <location>
        <begin position="512"/>
        <end position="524"/>
    </location>
</feature>